<reference evidence="2" key="1">
    <citation type="submission" date="2017-03" db="EMBL/GenBank/DDBJ databases">
        <title>Genomes of endolithic fungi from Antarctica.</title>
        <authorList>
            <person name="Coleine C."/>
            <person name="Masonjones S."/>
            <person name="Stajich J.E."/>
        </authorList>
    </citation>
    <scope>NUCLEOTIDE SEQUENCE [LARGE SCALE GENOMIC DNA]</scope>
    <source>
        <strain evidence="2">CCFEE 5527</strain>
    </source>
</reference>
<name>A0A1V8SI67_9PEZI</name>
<dbReference type="EMBL" id="NAJO01000043">
    <property type="protein sequence ID" value="OQN98832.1"/>
    <property type="molecule type" value="Genomic_DNA"/>
</dbReference>
<dbReference type="STRING" id="1507870.A0A1V8SI67"/>
<gene>
    <name evidence="1" type="ORF">B0A48_15178</name>
</gene>
<evidence type="ECO:0000313" key="2">
    <source>
        <dbReference type="Proteomes" id="UP000192596"/>
    </source>
</evidence>
<protein>
    <submittedName>
        <fullName evidence="1">Uncharacterized protein</fullName>
    </submittedName>
</protein>
<comment type="caution">
    <text evidence="1">The sequence shown here is derived from an EMBL/GenBank/DDBJ whole genome shotgun (WGS) entry which is preliminary data.</text>
</comment>
<organism evidence="1 2">
    <name type="scientific">Cryoendolithus antarcticus</name>
    <dbReference type="NCBI Taxonomy" id="1507870"/>
    <lineage>
        <taxon>Eukaryota</taxon>
        <taxon>Fungi</taxon>
        <taxon>Dikarya</taxon>
        <taxon>Ascomycota</taxon>
        <taxon>Pezizomycotina</taxon>
        <taxon>Dothideomycetes</taxon>
        <taxon>Dothideomycetidae</taxon>
        <taxon>Cladosporiales</taxon>
        <taxon>Cladosporiaceae</taxon>
        <taxon>Cryoendolithus</taxon>
    </lineage>
</organism>
<dbReference type="InParanoid" id="A0A1V8SI67"/>
<evidence type="ECO:0000313" key="1">
    <source>
        <dbReference type="EMBL" id="OQN98832.1"/>
    </source>
</evidence>
<accession>A0A1V8SI67</accession>
<proteinExistence type="predicted"/>
<dbReference type="AlphaFoldDB" id="A0A1V8SI67"/>
<sequence>MTSPPLLALPFELRLEIYTALLAASGRDQDRLHELQQDLLHVDIRSPSNAELLIHPSITRELQSYHTDKATFQLAISLLDHRDSNGPHPGLVKLRSSPLHHRIKTLELTFVLFQSGPRRPWHTRKHPPELLTAYRVEICRKAQEACEVLAEASQLKDFSIRWRDAIGVGPALVKPETLAPLRLLPRSVSLRIGWVTVDMYEDMEAVMAATKTVLEQVVGDIDRSR</sequence>
<dbReference type="Proteomes" id="UP000192596">
    <property type="component" value="Unassembled WGS sequence"/>
</dbReference>
<keyword evidence="2" id="KW-1185">Reference proteome</keyword>